<evidence type="ECO:0000313" key="4">
    <source>
        <dbReference type="Proteomes" id="UP001530400"/>
    </source>
</evidence>
<gene>
    <name evidence="3" type="ORF">ACHAWO_011266</name>
</gene>
<dbReference type="Proteomes" id="UP001530400">
    <property type="component" value="Unassembled WGS sequence"/>
</dbReference>
<comment type="caution">
    <text evidence="3">The sequence shown here is derived from an EMBL/GenBank/DDBJ whole genome shotgun (WGS) entry which is preliminary data.</text>
</comment>
<evidence type="ECO:0000256" key="1">
    <source>
        <dbReference type="ARBA" id="ARBA00022669"/>
    </source>
</evidence>
<dbReference type="PANTHER" id="PTHR47849:SF8">
    <property type="entry name" value="LECTIN"/>
    <property type="match status" value="1"/>
</dbReference>
<dbReference type="SUPFAM" id="SSF57016">
    <property type="entry name" value="Plant lectins/antimicrobial peptides"/>
    <property type="match status" value="1"/>
</dbReference>
<reference evidence="3 4" key="1">
    <citation type="submission" date="2024-10" db="EMBL/GenBank/DDBJ databases">
        <title>Updated reference genomes for cyclostephanoid diatoms.</title>
        <authorList>
            <person name="Roberts W.R."/>
            <person name="Alverson A.J."/>
        </authorList>
    </citation>
    <scope>NUCLEOTIDE SEQUENCE [LARGE SCALE GENOMIC DNA]</scope>
    <source>
        <strain evidence="3 4">AJA010-31</strain>
    </source>
</reference>
<dbReference type="InterPro" id="IPR036861">
    <property type="entry name" value="Endochitinase-like_sf"/>
</dbReference>
<evidence type="ECO:0000256" key="2">
    <source>
        <dbReference type="ARBA" id="ARBA00023157"/>
    </source>
</evidence>
<accession>A0ABD3MXD6</accession>
<sequence length="245" mass="26339">MRSEGPSNTSIPSGFYPPPTPSLDAGKCGSGDAGEGLCADPSHCCSQWGYCGPDEGYFYIVDDRTNADGTVGGGGVGNVVSGSCHWCSQYGYCGEGPEYCCTKQFGVVDKGEITTDEELIIERAPLPDDLLPVFGFQCGITKVDARSNCKKECTHHIQCGFGEECWGIQLDYCNTFEEGTHPVCTDLDMANTDSRCGYDEVNAREHCGPKCSADSDCGEQQFCYPTILNLCDCFEDMGNGSVDPF</sequence>
<evidence type="ECO:0000313" key="3">
    <source>
        <dbReference type="EMBL" id="KAL3768062.1"/>
    </source>
</evidence>
<organism evidence="3 4">
    <name type="scientific">Cyclotella atomus</name>
    <dbReference type="NCBI Taxonomy" id="382360"/>
    <lineage>
        <taxon>Eukaryota</taxon>
        <taxon>Sar</taxon>
        <taxon>Stramenopiles</taxon>
        <taxon>Ochrophyta</taxon>
        <taxon>Bacillariophyta</taxon>
        <taxon>Coscinodiscophyceae</taxon>
        <taxon>Thalassiosirophycidae</taxon>
        <taxon>Stephanodiscales</taxon>
        <taxon>Stephanodiscaceae</taxon>
        <taxon>Cyclotella</taxon>
    </lineage>
</organism>
<keyword evidence="2" id="KW-1015">Disulfide bond</keyword>
<dbReference type="GO" id="GO:0008061">
    <property type="term" value="F:chitin binding"/>
    <property type="evidence" value="ECO:0007669"/>
    <property type="project" value="UniProtKB-KW"/>
</dbReference>
<proteinExistence type="predicted"/>
<dbReference type="AlphaFoldDB" id="A0ABD3MXD6"/>
<dbReference type="EMBL" id="JALLPJ020001354">
    <property type="protein sequence ID" value="KAL3768062.1"/>
    <property type="molecule type" value="Genomic_DNA"/>
</dbReference>
<name>A0ABD3MXD6_9STRA</name>
<evidence type="ECO:0008006" key="5">
    <source>
        <dbReference type="Google" id="ProtNLM"/>
    </source>
</evidence>
<keyword evidence="4" id="KW-1185">Reference proteome</keyword>
<keyword evidence="1" id="KW-0147">Chitin-binding</keyword>
<protein>
    <recommendedName>
        <fullName evidence="5">Chitin-binding type-1 domain-containing protein</fullName>
    </recommendedName>
</protein>
<dbReference type="PANTHER" id="PTHR47849">
    <property type="entry name" value="CHITIN-BINDING LECTIN 1"/>
    <property type="match status" value="1"/>
</dbReference>